<accession>A0ABY8QE51</accession>
<name>A0ABY8QE51_9RHOB</name>
<protein>
    <submittedName>
        <fullName evidence="1">Uncharacterized protein</fullName>
    </submittedName>
</protein>
<keyword evidence="2" id="KW-1185">Reference proteome</keyword>
<gene>
    <name evidence="1" type="ORF">QF118_13300</name>
</gene>
<reference evidence="1 2" key="1">
    <citation type="submission" date="2023-05" db="EMBL/GenBank/DDBJ databases">
        <title>YMD87, complete Genome.</title>
        <authorList>
            <person name="Zhang J."/>
            <person name="Xu X."/>
        </authorList>
    </citation>
    <scope>NUCLEOTIDE SEQUENCE [LARGE SCALE GENOMIC DNA]</scope>
    <source>
        <strain evidence="1 2">YMD87</strain>
    </source>
</reference>
<evidence type="ECO:0000313" key="1">
    <source>
        <dbReference type="EMBL" id="WGW02909.1"/>
    </source>
</evidence>
<dbReference type="Proteomes" id="UP001241605">
    <property type="component" value="Chromosome"/>
</dbReference>
<organism evidence="1 2">
    <name type="scientific">Tropicibacter oceani</name>
    <dbReference type="NCBI Taxonomy" id="3058420"/>
    <lineage>
        <taxon>Bacteria</taxon>
        <taxon>Pseudomonadati</taxon>
        <taxon>Pseudomonadota</taxon>
        <taxon>Alphaproteobacteria</taxon>
        <taxon>Rhodobacterales</taxon>
        <taxon>Roseobacteraceae</taxon>
        <taxon>Tropicibacter</taxon>
    </lineage>
</organism>
<evidence type="ECO:0000313" key="2">
    <source>
        <dbReference type="Proteomes" id="UP001241605"/>
    </source>
</evidence>
<dbReference type="RefSeq" id="WP_282299538.1">
    <property type="nucleotide sequence ID" value="NZ_CP124616.1"/>
</dbReference>
<sequence length="397" mass="42289">MAQDVDPDLPEMPDVLRRFLARSVLLYGVPFSYLVPDERMLPPESIRWFHIDPGWIATLAQGATSVGRPTPKDSEIDTYLRYNALTHALSGAAGLRAAPADAGEPTVKQADWPLTGFLMRSEVVAGWQGVEMHAMDKAGAELAPLRIDRLSPGIMLCIFNGVVDVLTVKQPPEGMHFGLSPDAGGGYRRLKLRNLNGSFAVTTIKGPLAQQSASRDASARWAYKGDAAWAGGTLSADQITALTAGFSATAQDWDYAVDNARMGLLDKGGVTLGFTVTTTQPGRDDVVQDVALSLSGTGAAPQIVQVPGSGAKSQSSTVDPGAFFPACFKTDLQAPMRAPASAGRRPTRTVHIARLAQDIQAQLQAHQQSVPKFTSAEFGVQMVESPGFVTFKAQDTP</sequence>
<proteinExistence type="predicted"/>
<dbReference type="EMBL" id="CP124616">
    <property type="protein sequence ID" value="WGW02909.1"/>
    <property type="molecule type" value="Genomic_DNA"/>
</dbReference>